<dbReference type="InterPro" id="IPR036457">
    <property type="entry name" value="PPM-type-like_dom_sf"/>
</dbReference>
<feature type="domain" description="PPM-type phosphatase" evidence="4">
    <location>
        <begin position="96"/>
        <end position="335"/>
    </location>
</feature>
<dbReference type="Proteomes" id="UP001341281">
    <property type="component" value="Chromosome 06"/>
</dbReference>
<keyword evidence="3" id="KW-0460">Magnesium</keyword>
<accession>A0AAQ3WYC5</accession>
<comment type="catalytic activity">
    <reaction evidence="2 3">
        <text>O-phospho-L-threonyl-[protein] + H2O = L-threonyl-[protein] + phosphate</text>
        <dbReference type="Rhea" id="RHEA:47004"/>
        <dbReference type="Rhea" id="RHEA-COMP:11060"/>
        <dbReference type="Rhea" id="RHEA-COMP:11605"/>
        <dbReference type="ChEBI" id="CHEBI:15377"/>
        <dbReference type="ChEBI" id="CHEBI:30013"/>
        <dbReference type="ChEBI" id="CHEBI:43474"/>
        <dbReference type="ChEBI" id="CHEBI:61977"/>
        <dbReference type="EC" id="3.1.3.16"/>
    </reaction>
</comment>
<gene>
    <name evidence="5" type="ORF">U9M48_026473</name>
</gene>
<dbReference type="EC" id="3.1.3.16" evidence="3"/>
<dbReference type="PANTHER" id="PTHR12320:SF74">
    <property type="entry name" value="PROTEIN PHOSPHATASE"/>
    <property type="match status" value="1"/>
</dbReference>
<comment type="cofactor">
    <cofactor evidence="3">
        <name>Mg(2+)</name>
        <dbReference type="ChEBI" id="CHEBI:18420"/>
    </cofactor>
</comment>
<keyword evidence="3" id="KW-0464">Manganese</keyword>
<dbReference type="EMBL" id="CP144750">
    <property type="protein sequence ID" value="WVZ78823.1"/>
    <property type="molecule type" value="Genomic_DNA"/>
</dbReference>
<dbReference type="AlphaFoldDB" id="A0AAQ3WYC5"/>
<comment type="similarity">
    <text evidence="3">Belongs to the PP2C family.</text>
</comment>
<dbReference type="InterPro" id="IPR039123">
    <property type="entry name" value="PPTC7"/>
</dbReference>
<evidence type="ECO:0000313" key="6">
    <source>
        <dbReference type="Proteomes" id="UP001341281"/>
    </source>
</evidence>
<dbReference type="GO" id="GO:0046872">
    <property type="term" value="F:metal ion binding"/>
    <property type="evidence" value="ECO:0007669"/>
    <property type="project" value="UniProtKB-UniRule"/>
</dbReference>
<dbReference type="PANTHER" id="PTHR12320">
    <property type="entry name" value="PROTEIN PHOSPHATASE 2C"/>
    <property type="match status" value="1"/>
</dbReference>
<organism evidence="5 6">
    <name type="scientific">Paspalum notatum var. saurae</name>
    <dbReference type="NCBI Taxonomy" id="547442"/>
    <lineage>
        <taxon>Eukaryota</taxon>
        <taxon>Viridiplantae</taxon>
        <taxon>Streptophyta</taxon>
        <taxon>Embryophyta</taxon>
        <taxon>Tracheophyta</taxon>
        <taxon>Spermatophyta</taxon>
        <taxon>Magnoliopsida</taxon>
        <taxon>Liliopsida</taxon>
        <taxon>Poales</taxon>
        <taxon>Poaceae</taxon>
        <taxon>PACMAD clade</taxon>
        <taxon>Panicoideae</taxon>
        <taxon>Andropogonodae</taxon>
        <taxon>Paspaleae</taxon>
        <taxon>Paspalinae</taxon>
        <taxon>Paspalum</taxon>
    </lineage>
</organism>
<reference evidence="5 6" key="1">
    <citation type="submission" date="2024-02" db="EMBL/GenBank/DDBJ databases">
        <title>High-quality chromosome-scale genome assembly of Pensacola bahiagrass (Paspalum notatum Flugge var. saurae).</title>
        <authorList>
            <person name="Vega J.M."/>
            <person name="Podio M."/>
            <person name="Orjuela J."/>
            <person name="Siena L.A."/>
            <person name="Pessino S.C."/>
            <person name="Combes M.C."/>
            <person name="Mariac C."/>
            <person name="Albertini E."/>
            <person name="Pupilli F."/>
            <person name="Ortiz J.P.A."/>
            <person name="Leblanc O."/>
        </authorList>
    </citation>
    <scope>NUCLEOTIDE SEQUENCE [LARGE SCALE GENOMIC DNA]</scope>
    <source>
        <strain evidence="5">R1</strain>
        <tissue evidence="5">Leaf</tissue>
    </source>
</reference>
<evidence type="ECO:0000256" key="3">
    <source>
        <dbReference type="RuleBase" id="RU366020"/>
    </source>
</evidence>
<evidence type="ECO:0000259" key="4">
    <source>
        <dbReference type="PROSITE" id="PS51746"/>
    </source>
</evidence>
<evidence type="ECO:0000256" key="2">
    <source>
        <dbReference type="ARBA" id="ARBA00048336"/>
    </source>
</evidence>
<comment type="cofactor">
    <cofactor evidence="3">
        <name>Mn(2+)</name>
        <dbReference type="ChEBI" id="CHEBI:29035"/>
    </cofactor>
</comment>
<dbReference type="SMART" id="SM00332">
    <property type="entry name" value="PP2Cc"/>
    <property type="match status" value="1"/>
</dbReference>
<dbReference type="InterPro" id="IPR001932">
    <property type="entry name" value="PPM-type_phosphatase-like_dom"/>
</dbReference>
<sequence length="340" mass="35141">MATMENLEQIQQTLSQVDARIPGALRIALGISYRQVAFAPAPASSAGQAAADTVRFAASLLQQPPPLPATADVVPEAGEAGGLPAEAEAEPKNAAPARRLRIRYGSCYVPRHDHDAHFGHADAGVLGVADGVGSYMKLGVDAGAFSRRLMANALAQVVAAVGEEEGDAAAGRTPVVFPYALLKKAFEKTAASGAPGASTAAIVSLAGGKDLKWAYIGDSGFAVLRGGRIVFRSKPQRHSRNTPFQLSAASKTSDGVALARAGQIAARDGDVVVVGTDGLFDNVSDTQLQHAVQIGTKLGFSAKNLADILAGVAYEVSKRTRMGKPDDITVLVAFVVQSDS</sequence>
<keyword evidence="3" id="KW-0904">Protein phosphatase</keyword>
<evidence type="ECO:0000313" key="5">
    <source>
        <dbReference type="EMBL" id="WVZ78823.1"/>
    </source>
</evidence>
<keyword evidence="3" id="KW-0479">Metal-binding</keyword>
<dbReference type="SUPFAM" id="SSF81606">
    <property type="entry name" value="PP2C-like"/>
    <property type="match status" value="1"/>
</dbReference>
<dbReference type="Gene3D" id="3.60.40.10">
    <property type="entry name" value="PPM-type phosphatase domain"/>
    <property type="match status" value="1"/>
</dbReference>
<evidence type="ECO:0000256" key="1">
    <source>
        <dbReference type="ARBA" id="ARBA00047761"/>
    </source>
</evidence>
<keyword evidence="6" id="KW-1185">Reference proteome</keyword>
<dbReference type="PROSITE" id="PS51746">
    <property type="entry name" value="PPM_2"/>
    <property type="match status" value="1"/>
</dbReference>
<proteinExistence type="inferred from homology"/>
<keyword evidence="3" id="KW-0378">Hydrolase</keyword>
<comment type="catalytic activity">
    <reaction evidence="1 3">
        <text>O-phospho-L-seryl-[protein] + H2O = L-seryl-[protein] + phosphate</text>
        <dbReference type="Rhea" id="RHEA:20629"/>
        <dbReference type="Rhea" id="RHEA-COMP:9863"/>
        <dbReference type="Rhea" id="RHEA-COMP:11604"/>
        <dbReference type="ChEBI" id="CHEBI:15377"/>
        <dbReference type="ChEBI" id="CHEBI:29999"/>
        <dbReference type="ChEBI" id="CHEBI:43474"/>
        <dbReference type="ChEBI" id="CHEBI:83421"/>
        <dbReference type="EC" id="3.1.3.16"/>
    </reaction>
</comment>
<name>A0AAQ3WYC5_PASNO</name>
<dbReference type="GO" id="GO:0004722">
    <property type="term" value="F:protein serine/threonine phosphatase activity"/>
    <property type="evidence" value="ECO:0007669"/>
    <property type="project" value="UniProtKB-EC"/>
</dbReference>
<protein>
    <recommendedName>
        <fullName evidence="3">Protein phosphatase</fullName>
        <ecNumber evidence="3">3.1.3.16</ecNumber>
    </recommendedName>
</protein>